<reference evidence="1 2" key="1">
    <citation type="submission" date="2016-08" db="EMBL/GenBank/DDBJ databases">
        <authorList>
            <person name="Seilhamer J.J."/>
        </authorList>
    </citation>
    <scope>NUCLEOTIDE SEQUENCE [LARGE SCALE GENOMIC DNA]</scope>
    <source>
        <strain evidence="1 2">NML150140-1</strain>
    </source>
</reference>
<dbReference type="EMBL" id="MEHA01000011">
    <property type="protein sequence ID" value="ODR50330.1"/>
    <property type="molecule type" value="Genomic_DNA"/>
</dbReference>
<sequence length="219" mass="24978">MSSLKDKETRELIAEWVTLDKQRKANAKQANQIKAELQARGLAYIDDHNERYVKFYGDTGSCSVTDAMSLEVLNVDKLKALLTPGLFDSKVTVTVKPSYDYDKKLEQALKAIFTEDYSFESLEDFLDGLSPAPDASQKKLLLKKLKGDYEKDLETLEAVFGKSPDGDYDVELFYIHRIKNGELIKAFLPEEGLDYMLQEIRKVIIVETKTAIKLDYEED</sequence>
<organism evidence="1 2">
    <name type="scientific">Eisenbergiella tayi</name>
    <dbReference type="NCBI Taxonomy" id="1432052"/>
    <lineage>
        <taxon>Bacteria</taxon>
        <taxon>Bacillati</taxon>
        <taxon>Bacillota</taxon>
        <taxon>Clostridia</taxon>
        <taxon>Lachnospirales</taxon>
        <taxon>Lachnospiraceae</taxon>
        <taxon>Eisenbergiella</taxon>
    </lineage>
</organism>
<protein>
    <submittedName>
        <fullName evidence="1">Uncharacterized protein</fullName>
    </submittedName>
</protein>
<dbReference type="Proteomes" id="UP000094271">
    <property type="component" value="Unassembled WGS sequence"/>
</dbReference>
<evidence type="ECO:0000313" key="1">
    <source>
        <dbReference type="EMBL" id="ODR50330.1"/>
    </source>
</evidence>
<gene>
    <name evidence="1" type="ORF">BEI59_15845</name>
</gene>
<dbReference type="RefSeq" id="WP_069431706.1">
    <property type="nucleotide sequence ID" value="NZ_MEHA01000011.1"/>
</dbReference>
<dbReference type="OrthoDB" id="2061368at2"/>
<accession>A0A1E3UIC0</accession>
<name>A0A1E3UIC0_9FIRM</name>
<evidence type="ECO:0000313" key="2">
    <source>
        <dbReference type="Proteomes" id="UP000094271"/>
    </source>
</evidence>
<dbReference type="AlphaFoldDB" id="A0A1E3UIC0"/>
<proteinExistence type="predicted"/>
<comment type="caution">
    <text evidence="1">The sequence shown here is derived from an EMBL/GenBank/DDBJ whole genome shotgun (WGS) entry which is preliminary data.</text>
</comment>